<gene>
    <name evidence="2" type="ORF">COLO4_07954</name>
</gene>
<evidence type="ECO:0000313" key="2">
    <source>
        <dbReference type="EMBL" id="OMP06721.1"/>
    </source>
</evidence>
<name>A0A1R3KI18_9ROSI</name>
<dbReference type="Proteomes" id="UP000187203">
    <property type="component" value="Unassembled WGS sequence"/>
</dbReference>
<evidence type="ECO:0000256" key="1">
    <source>
        <dbReference type="SAM" id="MobiDB-lite"/>
    </source>
</evidence>
<sequence length="185" mass="20542">MEMNEELGSLNSTLQKSNVDGVEEGSSNDVLLTLKVMPDMSFEQLVAAGLEPWRAKVVLEQARLDEREAKIKRKEAELDIRTNALADMIIALNKARDEFNRQKNGDMDQDNFDNKDNDVNVVDLVNALCENTSGEKEEGTNDMDLDTTCGNATRLLVIILEMTSPSPLVIGNMISNFLVPMCFAT</sequence>
<dbReference type="AlphaFoldDB" id="A0A1R3KI18"/>
<organism evidence="2 3">
    <name type="scientific">Corchorus olitorius</name>
    <dbReference type="NCBI Taxonomy" id="93759"/>
    <lineage>
        <taxon>Eukaryota</taxon>
        <taxon>Viridiplantae</taxon>
        <taxon>Streptophyta</taxon>
        <taxon>Embryophyta</taxon>
        <taxon>Tracheophyta</taxon>
        <taxon>Spermatophyta</taxon>
        <taxon>Magnoliopsida</taxon>
        <taxon>eudicotyledons</taxon>
        <taxon>Gunneridae</taxon>
        <taxon>Pentapetalae</taxon>
        <taxon>rosids</taxon>
        <taxon>malvids</taxon>
        <taxon>Malvales</taxon>
        <taxon>Malvaceae</taxon>
        <taxon>Grewioideae</taxon>
        <taxon>Apeibeae</taxon>
        <taxon>Corchorus</taxon>
    </lineage>
</organism>
<reference evidence="3" key="1">
    <citation type="submission" date="2013-09" db="EMBL/GenBank/DDBJ databases">
        <title>Corchorus olitorius genome sequencing.</title>
        <authorList>
            <person name="Alam M."/>
            <person name="Haque M.S."/>
            <person name="Islam M.S."/>
            <person name="Emdad E.M."/>
            <person name="Islam M.M."/>
            <person name="Ahmed B."/>
            <person name="Halim A."/>
            <person name="Hossen Q.M.M."/>
            <person name="Hossain M.Z."/>
            <person name="Ahmed R."/>
            <person name="Khan M.M."/>
            <person name="Islam R."/>
            <person name="Rashid M.M."/>
            <person name="Khan S.A."/>
            <person name="Rahman M.S."/>
            <person name="Alam M."/>
            <person name="Yahiya A.S."/>
            <person name="Khan M.S."/>
            <person name="Azam M.S."/>
            <person name="Haque T."/>
            <person name="Lashkar M.Z.H."/>
            <person name="Akhand A.I."/>
            <person name="Morshed G."/>
            <person name="Roy S."/>
            <person name="Uddin K.S."/>
            <person name="Rabeya T."/>
            <person name="Hossain A.S."/>
            <person name="Chowdhury A."/>
            <person name="Snigdha A.R."/>
            <person name="Mortoza M.S."/>
            <person name="Matin S.A."/>
            <person name="Hoque S.M.E."/>
            <person name="Islam M.K."/>
            <person name="Roy D.K."/>
            <person name="Haider R."/>
            <person name="Moosa M.M."/>
            <person name="Elias S.M."/>
            <person name="Hasan A.M."/>
            <person name="Jahan S."/>
            <person name="Shafiuddin M."/>
            <person name="Mahmood N."/>
            <person name="Shommy N.S."/>
        </authorList>
    </citation>
    <scope>NUCLEOTIDE SEQUENCE [LARGE SCALE GENOMIC DNA]</scope>
    <source>
        <strain evidence="3">cv. O-4</strain>
    </source>
</reference>
<evidence type="ECO:0000313" key="3">
    <source>
        <dbReference type="Proteomes" id="UP000187203"/>
    </source>
</evidence>
<protein>
    <submittedName>
        <fullName evidence="2">Uncharacterized protein</fullName>
    </submittedName>
</protein>
<comment type="caution">
    <text evidence="2">The sequence shown here is derived from an EMBL/GenBank/DDBJ whole genome shotgun (WGS) entry which is preliminary data.</text>
</comment>
<keyword evidence="3" id="KW-1185">Reference proteome</keyword>
<accession>A0A1R3KI18</accession>
<feature type="compositionally biased region" description="Polar residues" evidence="1">
    <location>
        <begin position="9"/>
        <end position="18"/>
    </location>
</feature>
<dbReference type="EMBL" id="AWUE01013515">
    <property type="protein sequence ID" value="OMP06721.1"/>
    <property type="molecule type" value="Genomic_DNA"/>
</dbReference>
<proteinExistence type="predicted"/>
<feature type="region of interest" description="Disordered" evidence="1">
    <location>
        <begin position="1"/>
        <end position="24"/>
    </location>
</feature>